<dbReference type="OrthoDB" id="9810734at2"/>
<protein>
    <submittedName>
        <fullName evidence="5">SDR family oxidoreductase</fullName>
    </submittedName>
</protein>
<dbReference type="Proteomes" id="UP000281128">
    <property type="component" value="Unassembled WGS sequence"/>
</dbReference>
<evidence type="ECO:0000256" key="1">
    <source>
        <dbReference type="ARBA" id="ARBA00006484"/>
    </source>
</evidence>
<sequence>MQATDMTGKTVLITGASRGIGAAAARVFADAGASLLLVARSEALLGELAAELGPRTRALACDVARFDHMQRAVDTALEAFGRLDVLINNAGVIEPIAPLAESDPDGWARAIDINLTGVYNGMRAAIPVMQQAGGGTILNVSSGAAHNPLEGWSHYCASKAGAAMLTKCAHHECAAGGLRVMGLSPGTVATQMQHEIKSSGVNPVSALDWSDHVPPEWPARALLWMCSTDADDLAGTEISLRDAGIRARIGLA</sequence>
<dbReference type="PANTHER" id="PTHR43669">
    <property type="entry name" value="5-KETO-D-GLUCONATE 5-REDUCTASE"/>
    <property type="match status" value="1"/>
</dbReference>
<dbReference type="SUPFAM" id="SSF51735">
    <property type="entry name" value="NAD(P)-binding Rossmann-fold domains"/>
    <property type="match status" value="1"/>
</dbReference>
<evidence type="ECO:0000313" key="5">
    <source>
        <dbReference type="EMBL" id="RKF12951.1"/>
    </source>
</evidence>
<dbReference type="InterPro" id="IPR057326">
    <property type="entry name" value="KR_dom"/>
</dbReference>
<dbReference type="FunFam" id="3.40.50.720:FF:000084">
    <property type="entry name" value="Short-chain dehydrogenase reductase"/>
    <property type="match status" value="1"/>
</dbReference>
<accession>A0A3A8AS90</accession>
<dbReference type="PROSITE" id="PS00061">
    <property type="entry name" value="ADH_SHORT"/>
    <property type="match status" value="1"/>
</dbReference>
<comment type="similarity">
    <text evidence="1 3">Belongs to the short-chain dehydrogenases/reductases (SDR) family.</text>
</comment>
<dbReference type="Gene3D" id="3.40.50.720">
    <property type="entry name" value="NAD(P)-binding Rossmann-like Domain"/>
    <property type="match status" value="1"/>
</dbReference>
<evidence type="ECO:0000256" key="3">
    <source>
        <dbReference type="RuleBase" id="RU000363"/>
    </source>
</evidence>
<name>A0A3A8AS90_9RHOB</name>
<evidence type="ECO:0000256" key="2">
    <source>
        <dbReference type="ARBA" id="ARBA00023002"/>
    </source>
</evidence>
<keyword evidence="6" id="KW-1185">Reference proteome</keyword>
<dbReference type="EMBL" id="RAPE01000005">
    <property type="protein sequence ID" value="RKF12951.1"/>
    <property type="molecule type" value="Genomic_DNA"/>
</dbReference>
<dbReference type="GO" id="GO:0016491">
    <property type="term" value="F:oxidoreductase activity"/>
    <property type="evidence" value="ECO:0007669"/>
    <property type="project" value="UniProtKB-KW"/>
</dbReference>
<dbReference type="Pfam" id="PF00106">
    <property type="entry name" value="adh_short"/>
    <property type="match status" value="1"/>
</dbReference>
<dbReference type="SMART" id="SM00822">
    <property type="entry name" value="PKS_KR"/>
    <property type="match status" value="1"/>
</dbReference>
<dbReference type="InterPro" id="IPR020904">
    <property type="entry name" value="Sc_DH/Rdtase_CS"/>
</dbReference>
<evidence type="ECO:0000259" key="4">
    <source>
        <dbReference type="SMART" id="SM00822"/>
    </source>
</evidence>
<dbReference type="CDD" id="cd05233">
    <property type="entry name" value="SDR_c"/>
    <property type="match status" value="1"/>
</dbReference>
<dbReference type="PANTHER" id="PTHR43669:SF3">
    <property type="entry name" value="ALCOHOL DEHYDROGENASE, PUTATIVE (AFU_ORTHOLOGUE AFUA_3G03445)-RELATED"/>
    <property type="match status" value="1"/>
</dbReference>
<organism evidence="5 6">
    <name type="scientific">Roseovarius spongiae</name>
    <dbReference type="NCBI Taxonomy" id="2320272"/>
    <lineage>
        <taxon>Bacteria</taxon>
        <taxon>Pseudomonadati</taxon>
        <taxon>Pseudomonadota</taxon>
        <taxon>Alphaproteobacteria</taxon>
        <taxon>Rhodobacterales</taxon>
        <taxon>Roseobacteraceae</taxon>
        <taxon>Roseovarius</taxon>
    </lineage>
</organism>
<dbReference type="InterPro" id="IPR002347">
    <property type="entry name" value="SDR_fam"/>
</dbReference>
<keyword evidence="2" id="KW-0560">Oxidoreductase</keyword>
<feature type="domain" description="Ketoreductase" evidence="4">
    <location>
        <begin position="9"/>
        <end position="212"/>
    </location>
</feature>
<evidence type="ECO:0000313" key="6">
    <source>
        <dbReference type="Proteomes" id="UP000281128"/>
    </source>
</evidence>
<reference evidence="5 6" key="1">
    <citation type="submission" date="2018-09" db="EMBL/GenBank/DDBJ databases">
        <title>Roseovarius spongiae sp. nov., isolated from a marine sponge.</title>
        <authorList>
            <person name="Zhuang L."/>
            <person name="Luo L."/>
        </authorList>
    </citation>
    <scope>NUCLEOTIDE SEQUENCE [LARGE SCALE GENOMIC DNA]</scope>
    <source>
        <strain evidence="5 6">HN-E21</strain>
    </source>
</reference>
<dbReference type="PRINTS" id="PR00080">
    <property type="entry name" value="SDRFAMILY"/>
</dbReference>
<comment type="caution">
    <text evidence="5">The sequence shown here is derived from an EMBL/GenBank/DDBJ whole genome shotgun (WGS) entry which is preliminary data.</text>
</comment>
<dbReference type="AlphaFoldDB" id="A0A3A8AS90"/>
<dbReference type="InterPro" id="IPR036291">
    <property type="entry name" value="NAD(P)-bd_dom_sf"/>
</dbReference>
<dbReference type="PRINTS" id="PR00081">
    <property type="entry name" value="GDHRDH"/>
</dbReference>
<gene>
    <name evidence="5" type="ORF">D6850_15725</name>
</gene>
<proteinExistence type="inferred from homology"/>